<sequence>MPGPKEPKTDEINNYLRPLVDELLQLYFGIHVPTYKHPAGTWICTALLMIACDIPAARKTSGFTAHNSTHACYKCNKQFPCLKGSSASQLYRLGYFNLVRGTIIDPMHNLFLGTAKRMVEKWIKENNISPAALATMQKTSESMVLSANYTILRSKIGKALLKNILPQHKLKNWIDFVNACHLLVKPSITMSEINKAHDYLQSFCQQCLVIYKPGFLTCNMHLHLHLHETINDFRPVYDGFEATYMKTFINDAYKGGYMRKVLTCPSLVPFIPLLQKLTSSATTTANYDSYVSYAPLSRQNFQLQQFVNIFLCLSPLTKGNEPLPPSSFPLCSLNASTMSDIDYPQLLHFYQLVYANPDIVSYHNASLCPYFVDNQITKLKSINLLGQIYKGKNSSGNCGSFVQAMFLGSNNITKTALTGQIQYLFIHSFTPPPHPNSPVSQVHQKKHIFAYIRWLSITADKRRKTESIDVYLPNFMPDNYHSILPVHRIDMEVATATRKARNNIKKTTQKQKGNSKDE</sequence>
<organism evidence="1 2">
    <name type="scientific">Phycomyces blakesleeanus (strain ATCC 8743b / DSM 1359 / FGSC 10004 / NBRC 33097 / NRRL 1555)</name>
    <dbReference type="NCBI Taxonomy" id="763407"/>
    <lineage>
        <taxon>Eukaryota</taxon>
        <taxon>Fungi</taxon>
        <taxon>Fungi incertae sedis</taxon>
        <taxon>Mucoromycota</taxon>
        <taxon>Mucoromycotina</taxon>
        <taxon>Mucoromycetes</taxon>
        <taxon>Mucorales</taxon>
        <taxon>Phycomycetaceae</taxon>
        <taxon>Phycomyces</taxon>
    </lineage>
</organism>
<dbReference type="Proteomes" id="UP000077315">
    <property type="component" value="Unassembled WGS sequence"/>
</dbReference>
<name>A0A162NIT4_PHYB8</name>
<evidence type="ECO:0000313" key="1">
    <source>
        <dbReference type="EMBL" id="OAD70064.1"/>
    </source>
</evidence>
<accession>A0A162NIT4</accession>
<dbReference type="OrthoDB" id="3247418at2759"/>
<dbReference type="PANTHER" id="PTHR46579">
    <property type="entry name" value="F5/8 TYPE C DOMAIN-CONTAINING PROTEIN-RELATED"/>
    <property type="match status" value="1"/>
</dbReference>
<reference evidence="2" key="1">
    <citation type="submission" date="2015-06" db="EMBL/GenBank/DDBJ databases">
        <title>Expansion of signal transduction pathways in fungi by whole-genome duplication.</title>
        <authorList>
            <consortium name="DOE Joint Genome Institute"/>
            <person name="Corrochano L.M."/>
            <person name="Kuo A."/>
            <person name="Marcet-Houben M."/>
            <person name="Polaino S."/>
            <person name="Salamov A."/>
            <person name="Villalobos J.M."/>
            <person name="Alvarez M.I."/>
            <person name="Avalos J."/>
            <person name="Benito E.P."/>
            <person name="Benoit I."/>
            <person name="Burger G."/>
            <person name="Camino L.P."/>
            <person name="Canovas D."/>
            <person name="Cerda-Olmedo E."/>
            <person name="Cheng J.-F."/>
            <person name="Dominguez A."/>
            <person name="Elias M."/>
            <person name="Eslava A.P."/>
            <person name="Glaser F."/>
            <person name="Grimwood J."/>
            <person name="Gutierrez G."/>
            <person name="Heitman J."/>
            <person name="Henrissat B."/>
            <person name="Iturriaga E.A."/>
            <person name="Lang B.F."/>
            <person name="Lavin J.L."/>
            <person name="Lee S."/>
            <person name="Li W."/>
            <person name="Lindquist E."/>
            <person name="Lopez-Garcia S."/>
            <person name="Luque E.M."/>
            <person name="Marcos A.T."/>
            <person name="Martin J."/>
            <person name="McCluskey K."/>
            <person name="Medina H.R."/>
            <person name="Miralles-Duran A."/>
            <person name="Miyazaki A."/>
            <person name="Munoz-Torres E."/>
            <person name="Oguiza J.A."/>
            <person name="Ohm R."/>
            <person name="Olmedo M."/>
            <person name="Orejas M."/>
            <person name="Ortiz-Castellanos L."/>
            <person name="Pisabarro A.G."/>
            <person name="Rodriguez-Romero J."/>
            <person name="Ruiz-Herrera J."/>
            <person name="Ruiz-Vazquez R."/>
            <person name="Sanz C."/>
            <person name="Schackwitz W."/>
            <person name="Schmutz J."/>
            <person name="Shahriari M."/>
            <person name="Shelest E."/>
            <person name="Silva-Franco F."/>
            <person name="Soanes D."/>
            <person name="Syed K."/>
            <person name="Tagua V.G."/>
            <person name="Talbot N.J."/>
            <person name="Thon M."/>
            <person name="De vries R.P."/>
            <person name="Wiebenga A."/>
            <person name="Yadav J.S."/>
            <person name="Braun E.L."/>
            <person name="Baker S."/>
            <person name="Garre V."/>
            <person name="Horwitz B."/>
            <person name="Torres-Martinez S."/>
            <person name="Idnurm A."/>
            <person name="Herrera-Estrella A."/>
            <person name="Gabaldon T."/>
            <person name="Grigoriev I.V."/>
        </authorList>
    </citation>
    <scope>NUCLEOTIDE SEQUENCE [LARGE SCALE GENOMIC DNA]</scope>
    <source>
        <strain evidence="2">NRRL 1555(-)</strain>
    </source>
</reference>
<dbReference type="GeneID" id="28993027"/>
<evidence type="ECO:0008006" key="3">
    <source>
        <dbReference type="Google" id="ProtNLM"/>
    </source>
</evidence>
<dbReference type="RefSeq" id="XP_018288104.1">
    <property type="nucleotide sequence ID" value="XM_018432121.1"/>
</dbReference>
<evidence type="ECO:0000313" key="2">
    <source>
        <dbReference type="Proteomes" id="UP000077315"/>
    </source>
</evidence>
<keyword evidence="2" id="KW-1185">Reference proteome</keyword>
<dbReference type="EMBL" id="KV440989">
    <property type="protein sequence ID" value="OAD70064.1"/>
    <property type="molecule type" value="Genomic_DNA"/>
</dbReference>
<dbReference type="AlphaFoldDB" id="A0A162NIT4"/>
<dbReference type="VEuPathDB" id="FungiDB:PHYBLDRAFT_148631"/>
<dbReference type="PANTHER" id="PTHR46579:SF2">
    <property type="entry name" value="C2H2-TYPE DOMAIN-CONTAINING PROTEIN"/>
    <property type="match status" value="1"/>
</dbReference>
<proteinExistence type="predicted"/>
<dbReference type="InParanoid" id="A0A162NIT4"/>
<protein>
    <recommendedName>
        <fullName evidence="3">C2H2-type zinc finger transcription factor</fullName>
    </recommendedName>
</protein>
<gene>
    <name evidence="1" type="ORF">PHYBLDRAFT_148631</name>
</gene>